<accession>A0AAW1UPT9</accession>
<dbReference type="FunFam" id="3.90.79.10:FF:000018">
    <property type="entry name" value="39S ribosomal protein L46, mitochondrial"/>
    <property type="match status" value="1"/>
</dbReference>
<keyword evidence="6" id="KW-0687">Ribonucleoprotein</keyword>
<organism evidence="11 12">
    <name type="scientific">Henosepilachna vigintioctopunctata</name>
    <dbReference type="NCBI Taxonomy" id="420089"/>
    <lineage>
        <taxon>Eukaryota</taxon>
        <taxon>Metazoa</taxon>
        <taxon>Ecdysozoa</taxon>
        <taxon>Arthropoda</taxon>
        <taxon>Hexapoda</taxon>
        <taxon>Insecta</taxon>
        <taxon>Pterygota</taxon>
        <taxon>Neoptera</taxon>
        <taxon>Endopterygota</taxon>
        <taxon>Coleoptera</taxon>
        <taxon>Polyphaga</taxon>
        <taxon>Cucujiformia</taxon>
        <taxon>Coccinelloidea</taxon>
        <taxon>Coccinellidae</taxon>
        <taxon>Epilachninae</taxon>
        <taxon>Epilachnini</taxon>
        <taxon>Henosepilachna</taxon>
    </lineage>
</organism>
<dbReference type="PANTHER" id="PTHR13124:SF12">
    <property type="entry name" value="LARGE RIBOSOMAL SUBUNIT PROTEIN ML46"/>
    <property type="match status" value="1"/>
</dbReference>
<dbReference type="Gene3D" id="3.90.79.10">
    <property type="entry name" value="Nucleoside Triphosphate Pyrophosphohydrolase"/>
    <property type="match status" value="1"/>
</dbReference>
<keyword evidence="12" id="KW-1185">Reference proteome</keyword>
<dbReference type="GO" id="GO:0005743">
    <property type="term" value="C:mitochondrial inner membrane"/>
    <property type="evidence" value="ECO:0007669"/>
    <property type="project" value="UniProtKB-ARBA"/>
</dbReference>
<dbReference type="GO" id="GO:0005762">
    <property type="term" value="C:mitochondrial large ribosomal subunit"/>
    <property type="evidence" value="ECO:0007669"/>
    <property type="project" value="TreeGrafter"/>
</dbReference>
<comment type="subcellular location">
    <subcellularLocation>
        <location evidence="1">Mitochondrion</location>
    </subcellularLocation>
</comment>
<evidence type="ECO:0000259" key="10">
    <source>
        <dbReference type="Pfam" id="PF11788"/>
    </source>
</evidence>
<dbReference type="InterPro" id="IPR000086">
    <property type="entry name" value="NUDIX_hydrolase_dom"/>
</dbReference>
<evidence type="ECO:0000256" key="8">
    <source>
        <dbReference type="ARBA" id="ARBA00035534"/>
    </source>
</evidence>
<proteinExistence type="inferred from homology"/>
<name>A0AAW1UPT9_9CUCU</name>
<gene>
    <name evidence="11" type="ORF">WA026_018179</name>
</gene>
<evidence type="ECO:0000256" key="4">
    <source>
        <dbReference type="ARBA" id="ARBA00022980"/>
    </source>
</evidence>
<dbReference type="Pfam" id="PF11788">
    <property type="entry name" value="MRP-L46"/>
    <property type="match status" value="1"/>
</dbReference>
<dbReference type="EMBL" id="JARQZJ010000071">
    <property type="protein sequence ID" value="KAK9881990.1"/>
    <property type="molecule type" value="Genomic_DNA"/>
</dbReference>
<dbReference type="InterPro" id="IPR033650">
    <property type="entry name" value="Ribosomal_mL46_NUDIX"/>
</dbReference>
<dbReference type="Pfam" id="PF00293">
    <property type="entry name" value="NUDIX"/>
    <property type="match status" value="1"/>
</dbReference>
<dbReference type="CDD" id="cd04661">
    <property type="entry name" value="NUDIX_MRP_L46"/>
    <property type="match status" value="1"/>
</dbReference>
<evidence type="ECO:0000313" key="11">
    <source>
        <dbReference type="EMBL" id="KAK9881990.1"/>
    </source>
</evidence>
<reference evidence="11 12" key="1">
    <citation type="submission" date="2023-03" db="EMBL/GenBank/DDBJ databases">
        <title>Genome insight into feeding habits of ladybird beetles.</title>
        <authorList>
            <person name="Li H.-S."/>
            <person name="Huang Y.-H."/>
            <person name="Pang H."/>
        </authorList>
    </citation>
    <scope>NUCLEOTIDE SEQUENCE [LARGE SCALE GENOMIC DNA]</scope>
    <source>
        <strain evidence="11">SYSU_2023b</strain>
        <tissue evidence="11">Whole body</tissue>
    </source>
</reference>
<evidence type="ECO:0000256" key="1">
    <source>
        <dbReference type="ARBA" id="ARBA00004173"/>
    </source>
</evidence>
<feature type="domain" description="Large ribosomal subunit protein mL46 N-terminal" evidence="10">
    <location>
        <begin position="33"/>
        <end position="122"/>
    </location>
</feature>
<dbReference type="GO" id="GO:0003735">
    <property type="term" value="F:structural constituent of ribosome"/>
    <property type="evidence" value="ECO:0007669"/>
    <property type="project" value="InterPro"/>
</dbReference>
<keyword evidence="3" id="KW-0809">Transit peptide</keyword>
<evidence type="ECO:0000256" key="3">
    <source>
        <dbReference type="ARBA" id="ARBA00022946"/>
    </source>
</evidence>
<dbReference type="Proteomes" id="UP001431783">
    <property type="component" value="Unassembled WGS sequence"/>
</dbReference>
<comment type="similarity">
    <text evidence="2">Belongs to the mitochondrion-specific ribosomal protein mL46 family.</text>
</comment>
<dbReference type="AlphaFoldDB" id="A0AAW1UPT9"/>
<protein>
    <recommendedName>
        <fullName evidence="7">Large ribosomal subunit protein mL46</fullName>
    </recommendedName>
    <alternativeName>
        <fullName evidence="8">39S ribosomal protein L46, mitochondrial</fullName>
    </alternativeName>
</protein>
<evidence type="ECO:0000259" key="9">
    <source>
        <dbReference type="Pfam" id="PF00293"/>
    </source>
</evidence>
<keyword evidence="4" id="KW-0689">Ribosomal protein</keyword>
<feature type="domain" description="Nudix hydrolase" evidence="9">
    <location>
        <begin position="143"/>
        <end position="255"/>
    </location>
</feature>
<dbReference type="PANTHER" id="PTHR13124">
    <property type="entry name" value="39S RIBOSOMAL PROTEIN L46, MITOCHONDRIAL PRECURSOR-RELATED"/>
    <property type="match status" value="1"/>
</dbReference>
<evidence type="ECO:0000313" key="12">
    <source>
        <dbReference type="Proteomes" id="UP001431783"/>
    </source>
</evidence>
<dbReference type="InterPro" id="IPR015797">
    <property type="entry name" value="NUDIX_hydrolase-like_dom_sf"/>
</dbReference>
<comment type="caution">
    <text evidence="11">The sequence shown here is derived from an EMBL/GenBank/DDBJ whole genome shotgun (WGS) entry which is preliminary data.</text>
</comment>
<keyword evidence="5" id="KW-0496">Mitochondrion</keyword>
<evidence type="ECO:0000256" key="2">
    <source>
        <dbReference type="ARBA" id="ARBA00009070"/>
    </source>
</evidence>
<sequence>MISYKSKYILKSFINIHNRVNLSAAAENSVEKWDLITAVCLERKPVIAPEPSKMEKEFQDYLSDLELRNSLKNDFELRNESEIKKIELLKSGEVDLDSDVTLKQTAQDFIDASTEEAMSFKLAGRTTANENNNRSLNRKLDKHLVLLVKQKIGNVHHYLLPQGPRQEGETLRQAAERILKTNCGNEIKAQIYGNAPAGFYKYKYPKSLRTEGCTGAKVFIYFARYLQGHLPNKDVDYLWLDRQELAKTLPKEYGQSINQFLVDE</sequence>
<evidence type="ECO:0000256" key="6">
    <source>
        <dbReference type="ARBA" id="ARBA00023274"/>
    </source>
</evidence>
<dbReference type="InterPro" id="IPR040008">
    <property type="entry name" value="Ribosomal_mL46"/>
</dbReference>
<evidence type="ECO:0000256" key="7">
    <source>
        <dbReference type="ARBA" id="ARBA00035190"/>
    </source>
</evidence>
<evidence type="ECO:0000256" key="5">
    <source>
        <dbReference type="ARBA" id="ARBA00023128"/>
    </source>
</evidence>
<dbReference type="InterPro" id="IPR021757">
    <property type="entry name" value="Ribosomal_mL46_N"/>
</dbReference>
<dbReference type="SUPFAM" id="SSF55811">
    <property type="entry name" value="Nudix"/>
    <property type="match status" value="1"/>
</dbReference>